<dbReference type="Pfam" id="PF00551">
    <property type="entry name" value="Formyl_trans_N"/>
    <property type="match status" value="1"/>
</dbReference>
<evidence type="ECO:0000313" key="2">
    <source>
        <dbReference type="EMBL" id="CAL5134628.1"/>
    </source>
</evidence>
<dbReference type="GO" id="GO:0005739">
    <property type="term" value="C:mitochondrion"/>
    <property type="evidence" value="ECO:0007669"/>
    <property type="project" value="TreeGrafter"/>
</dbReference>
<sequence>MVYSLIPNVRALRLVYFGSDQYSLTHLRALTEDPKFVGRTRVEHVVTANERTPVAAYCAENRLAYSVWPRDSPNVVPSLIRRIRERQQAASNDEIDDCREDKKLLGLIVSFGRFLPLDLVAAHGYGCINIHPSLLPRWRGPCPLVHTVLVGDEMTGISVIQLPACKHTFDSGSVIYQRSVPLQFDRFNPYNTKQLREYLSAYSIQAMFEVIHHRHYLISEREAISQRTIEDRTGLSVLHACRPTREMGHIDWAHQTADEIVRLFHALSDTTIPLTTQMTIGSNERSDTVADISLANGSPLLVPSPRRPIPTTVGNQLHEAALLLANLPLEFPPGGLVYLRTQLRSNHPLLPFAFIACKSDELSSDGGRTSWIAVPGFRLRWPSSSDRTRSLTAVDFYNGYLTESESMDRSRAYRLPRGIHVFRGFRSLHNPFWPLPQPWTNKVDPIGVTTHTLSSPETTNLAVNPDVNICASKK</sequence>
<dbReference type="SUPFAM" id="SSF53328">
    <property type="entry name" value="Formyltransferase"/>
    <property type="match status" value="1"/>
</dbReference>
<dbReference type="InterPro" id="IPR036477">
    <property type="entry name" value="Formyl_transf_N_sf"/>
</dbReference>
<proteinExistence type="predicted"/>
<reference evidence="2" key="1">
    <citation type="submission" date="2024-06" db="EMBL/GenBank/DDBJ databases">
        <authorList>
            <person name="Liu X."/>
            <person name="Lenzi L."/>
            <person name="Haldenby T S."/>
            <person name="Uol C."/>
        </authorList>
    </citation>
    <scope>NUCLEOTIDE SEQUENCE</scope>
</reference>
<feature type="domain" description="Formyl transferase N-terminal" evidence="1">
    <location>
        <begin position="72"/>
        <end position="182"/>
    </location>
</feature>
<dbReference type="Gene3D" id="3.40.50.12230">
    <property type="match status" value="1"/>
</dbReference>
<dbReference type="AlphaFoldDB" id="A0AAV2TDV5"/>
<dbReference type="GO" id="GO:0004479">
    <property type="term" value="F:methionyl-tRNA formyltransferase activity"/>
    <property type="evidence" value="ECO:0007669"/>
    <property type="project" value="TreeGrafter"/>
</dbReference>
<gene>
    <name evidence="2" type="ORF">CDAUBV1_LOCUS8407</name>
</gene>
<evidence type="ECO:0000313" key="3">
    <source>
        <dbReference type="Proteomes" id="UP001497525"/>
    </source>
</evidence>
<comment type="caution">
    <text evidence="2">The sequence shown here is derived from an EMBL/GenBank/DDBJ whole genome shotgun (WGS) entry which is preliminary data.</text>
</comment>
<protein>
    <recommendedName>
        <fullName evidence="1">Formyl transferase N-terminal domain-containing protein</fullName>
    </recommendedName>
</protein>
<evidence type="ECO:0000259" key="1">
    <source>
        <dbReference type="Pfam" id="PF00551"/>
    </source>
</evidence>
<accession>A0AAV2TDV5</accession>
<organism evidence="2 3">
    <name type="scientific">Calicophoron daubneyi</name>
    <name type="common">Rumen fluke</name>
    <name type="synonym">Paramphistomum daubneyi</name>
    <dbReference type="NCBI Taxonomy" id="300641"/>
    <lineage>
        <taxon>Eukaryota</taxon>
        <taxon>Metazoa</taxon>
        <taxon>Spiralia</taxon>
        <taxon>Lophotrochozoa</taxon>
        <taxon>Platyhelminthes</taxon>
        <taxon>Trematoda</taxon>
        <taxon>Digenea</taxon>
        <taxon>Plagiorchiida</taxon>
        <taxon>Pronocephalata</taxon>
        <taxon>Paramphistomoidea</taxon>
        <taxon>Paramphistomidae</taxon>
        <taxon>Calicophoron</taxon>
    </lineage>
</organism>
<dbReference type="InterPro" id="IPR002376">
    <property type="entry name" value="Formyl_transf_N"/>
</dbReference>
<dbReference type="PANTHER" id="PTHR11138:SF5">
    <property type="entry name" value="METHIONYL-TRNA FORMYLTRANSFERASE, MITOCHONDRIAL"/>
    <property type="match status" value="1"/>
</dbReference>
<dbReference type="Proteomes" id="UP001497525">
    <property type="component" value="Unassembled WGS sequence"/>
</dbReference>
<dbReference type="EMBL" id="CAXLJL010000212">
    <property type="protein sequence ID" value="CAL5134628.1"/>
    <property type="molecule type" value="Genomic_DNA"/>
</dbReference>
<dbReference type="PANTHER" id="PTHR11138">
    <property type="entry name" value="METHIONYL-TRNA FORMYLTRANSFERASE"/>
    <property type="match status" value="1"/>
</dbReference>
<name>A0AAV2TDV5_CALDB</name>